<dbReference type="RefSeq" id="WP_256709810.1">
    <property type="nucleotide sequence ID" value="NZ_CP101914.1"/>
</dbReference>
<dbReference type="PIRSF" id="PIRSF029792">
    <property type="entry name" value="Pro_racemase"/>
    <property type="match status" value="1"/>
</dbReference>
<proteinExistence type="inferred from homology"/>
<dbReference type="PANTHER" id="PTHR33442">
    <property type="entry name" value="TRANS-3-HYDROXY-L-PROLINE DEHYDRATASE"/>
    <property type="match status" value="1"/>
</dbReference>
<gene>
    <name evidence="2" type="ORF">NP439_09825</name>
</gene>
<evidence type="ECO:0000313" key="2">
    <source>
        <dbReference type="EMBL" id="UUI04905.1"/>
    </source>
</evidence>
<dbReference type="Proteomes" id="UP001059773">
    <property type="component" value="Chromosome"/>
</dbReference>
<keyword evidence="3" id="KW-1185">Reference proteome</keyword>
<reference evidence="2" key="1">
    <citation type="submission" date="2022-07" db="EMBL/GenBank/DDBJ databases">
        <title>FELIX.</title>
        <authorList>
            <person name="Wan K.H."/>
            <person name="Park S."/>
            <person name="Lawrence Q."/>
            <person name="Eichenberger J.P."/>
            <person name="Booth B.W."/>
            <person name="Piaggio A.J."/>
            <person name="Chandler J.C."/>
            <person name="Franklin A.B."/>
            <person name="Celniker S.E."/>
        </authorList>
    </citation>
    <scope>NUCLEOTIDE SEQUENCE</scope>
    <source>
        <strain evidence="2">QA-1986 374</strain>
    </source>
</reference>
<protein>
    <submittedName>
        <fullName evidence="2">Proline racemase family protein</fullName>
    </submittedName>
</protein>
<comment type="similarity">
    <text evidence="1">Belongs to the proline racemase family.</text>
</comment>
<evidence type="ECO:0000256" key="1">
    <source>
        <dbReference type="ARBA" id="ARBA00007529"/>
    </source>
</evidence>
<dbReference type="SFLD" id="SFLDS00028">
    <property type="entry name" value="Proline_Racemase"/>
    <property type="match status" value="1"/>
</dbReference>
<evidence type="ECO:0000313" key="3">
    <source>
        <dbReference type="Proteomes" id="UP001059773"/>
    </source>
</evidence>
<dbReference type="Pfam" id="PF05544">
    <property type="entry name" value="Pro_racemase"/>
    <property type="match status" value="1"/>
</dbReference>
<name>A0ABY5JXD9_9BACI</name>
<sequence length="341" mass="37052">MKWSRKIDVVGAHAEGEVGNVVVGGIPPIPGTTMFDRKEYFEKNMDDIRKLLLFEPRGGPFHNANILVPPTHPEADMGYIILESTEYPPMSGSNTICVATVLLENGILPMKEPVTELVLEAPGGLIKVTCTCEDGKVKKVELTNVSAFPIHLNTVVNVEGIGDINVDTSYGGMMFAHVNAQELGFNITPDEAHEMCLVGQKIKKAVNEQLTVVHPENRKIRNVSNIIFEGPLKRSQAGVTSKNGTVVLHGRMDRSPCGTGTSARLAVMYAKGLIDVGEEFENESITGTKFNSKIISLSKVKDKDAVVPRLSGQAWITGLMHLGVDPADPIQSGHQVSDIWF</sequence>
<accession>A0ABY5JXD9</accession>
<dbReference type="PANTHER" id="PTHR33442:SF5">
    <property type="entry name" value="BIFUNCTIONAL TRANS-3-HYDROXY-L-PROLINE DEHYDRATASE_2-EPIMERASE"/>
    <property type="match status" value="1"/>
</dbReference>
<dbReference type="SUPFAM" id="SSF54506">
    <property type="entry name" value="Diaminopimelate epimerase-like"/>
    <property type="match status" value="1"/>
</dbReference>
<organism evidence="2 3">
    <name type="scientific">Oceanobacillus jeddahense</name>
    <dbReference type="NCBI Taxonomy" id="1462527"/>
    <lineage>
        <taxon>Bacteria</taxon>
        <taxon>Bacillati</taxon>
        <taxon>Bacillota</taxon>
        <taxon>Bacilli</taxon>
        <taxon>Bacillales</taxon>
        <taxon>Bacillaceae</taxon>
        <taxon>Oceanobacillus</taxon>
    </lineage>
</organism>
<dbReference type="EMBL" id="CP101914">
    <property type="protein sequence ID" value="UUI04905.1"/>
    <property type="molecule type" value="Genomic_DNA"/>
</dbReference>
<dbReference type="InterPro" id="IPR008794">
    <property type="entry name" value="Pro_racemase_fam"/>
</dbReference>
<dbReference type="Gene3D" id="3.10.310.10">
    <property type="entry name" value="Diaminopimelate Epimerase, Chain A, domain 1"/>
    <property type="match status" value="2"/>
</dbReference>